<dbReference type="PROSITE" id="PS50011">
    <property type="entry name" value="PROTEIN_KINASE_DOM"/>
    <property type="match status" value="1"/>
</dbReference>
<evidence type="ECO:0000256" key="2">
    <source>
        <dbReference type="ARBA" id="ARBA00022741"/>
    </source>
</evidence>
<evidence type="ECO:0000256" key="4">
    <source>
        <dbReference type="ARBA" id="ARBA00022840"/>
    </source>
</evidence>
<dbReference type="SUPFAM" id="SSF56112">
    <property type="entry name" value="Protein kinase-like (PK-like)"/>
    <property type="match status" value="1"/>
</dbReference>
<evidence type="ECO:0000256" key="6">
    <source>
        <dbReference type="SAM" id="MobiDB-lite"/>
    </source>
</evidence>
<dbReference type="GO" id="GO:0004674">
    <property type="term" value="F:protein serine/threonine kinase activity"/>
    <property type="evidence" value="ECO:0007669"/>
    <property type="project" value="TreeGrafter"/>
</dbReference>
<dbReference type="SMART" id="SM00220">
    <property type="entry name" value="S_TKc"/>
    <property type="match status" value="1"/>
</dbReference>
<feature type="transmembrane region" description="Helical" evidence="7">
    <location>
        <begin position="374"/>
        <end position="394"/>
    </location>
</feature>
<dbReference type="InterPro" id="IPR011009">
    <property type="entry name" value="Kinase-like_dom_sf"/>
</dbReference>
<sequence>MAGRTSASQADPGITLSPDVPSRLTGATTVHDASLSTSATTTTADDGLPPGRIRYAILGEAGRGGMARVHVARDLELFRKVALKQLSDELRNAEPARLRFLREVQVTAQLDHPYIVPVYGLEVSPEGSPAYAMKLVAGRTLSDYLQETIDAYEKRGSPDESHSLPTRIEHLIKVCEAVHYAHGKGVIHRDLKPDNVMLGPHGETYVMDWGICRLFETDGPDQPTDLGLSENTSGAQTEFGAVVGTPMYMSPEQAQGRSAELGPLSDQCALGLMLFEIVTLNTPFDGNNASDVMHNAAYGRRVPLKHAFEKRPIDRPLRAIIERATRYEPKQRYADIGELIADLRRYLHGEAVHALPDTWWQRAQRYVGRHRQGMLLAFVGLIAAAATGFSVLMWQHDQRLEQARARELLERDLIESVVGKADRLQLELLALQSELESLALAAAQLVQFGTAEDATPTYWQDDFANAERRPPDFAPHPELGRDVSLQSAVWSVAEGADPSTVAPLTSRLHHLRSYRNALLETTRRTLGGGQYASGLVELKLVLEQGLFMHYPGRPLASSTDLRDSAWYLALKQQPRSRWGEPYADHDGGDVVLPLGSPMHDPEGRFLGALSMDMALDFVVNNLLGQQPGMRLALLDGEGRIMAAEELLTHTAGEHAHLLQPFGDTALRAAFAAEDVGAVATQAFGRPEIVAFDRIHPLEWILVQVSPDPDAE</sequence>
<evidence type="ECO:0000313" key="9">
    <source>
        <dbReference type="EMBL" id="MBD8527715.1"/>
    </source>
</evidence>
<keyword evidence="2" id="KW-0547">Nucleotide-binding</keyword>
<keyword evidence="7" id="KW-1133">Transmembrane helix</keyword>
<proteinExistence type="predicted"/>
<accession>A0AAW3ZNK0</accession>
<dbReference type="InterPro" id="IPR000719">
    <property type="entry name" value="Prot_kinase_dom"/>
</dbReference>
<dbReference type="CDD" id="cd18773">
    <property type="entry name" value="PDC1_HK_sensor"/>
    <property type="match status" value="1"/>
</dbReference>
<evidence type="ECO:0000256" key="3">
    <source>
        <dbReference type="ARBA" id="ARBA00022777"/>
    </source>
</evidence>
<evidence type="ECO:0000256" key="1">
    <source>
        <dbReference type="ARBA" id="ARBA00022679"/>
    </source>
</evidence>
<protein>
    <submittedName>
        <fullName evidence="9">Protein kinase</fullName>
    </submittedName>
</protein>
<keyword evidence="4" id="KW-0067">ATP-binding</keyword>
<feature type="domain" description="Protein kinase" evidence="8">
    <location>
        <begin position="55"/>
        <end position="347"/>
    </location>
</feature>
<evidence type="ECO:0000256" key="5">
    <source>
        <dbReference type="SAM" id="Coils"/>
    </source>
</evidence>
<reference evidence="9 10" key="1">
    <citation type="submission" date="2020-09" db="EMBL/GenBank/DDBJ databases">
        <title>Pseudoxanthomonas sp. CAU 1598 isolated from sand of Yaerae Beach.</title>
        <authorList>
            <person name="Kim W."/>
        </authorList>
    </citation>
    <scope>NUCLEOTIDE SEQUENCE [LARGE SCALE GENOMIC DNA]</scope>
    <source>
        <strain evidence="9 10">CAU 1598</strain>
    </source>
</reference>
<keyword evidence="1" id="KW-0808">Transferase</keyword>
<organism evidence="9 10">
    <name type="scientific">Pseudomarimonas arenosa</name>
    <dbReference type="NCBI Taxonomy" id="2774145"/>
    <lineage>
        <taxon>Bacteria</taxon>
        <taxon>Pseudomonadati</taxon>
        <taxon>Pseudomonadota</taxon>
        <taxon>Gammaproteobacteria</taxon>
        <taxon>Lysobacterales</taxon>
        <taxon>Lysobacteraceae</taxon>
        <taxon>Pseudomarimonas</taxon>
    </lineage>
</organism>
<dbReference type="InterPro" id="IPR008271">
    <property type="entry name" value="Ser/Thr_kinase_AS"/>
</dbReference>
<evidence type="ECO:0000259" key="8">
    <source>
        <dbReference type="PROSITE" id="PS50011"/>
    </source>
</evidence>
<dbReference type="Gene3D" id="1.10.510.10">
    <property type="entry name" value="Transferase(Phosphotransferase) domain 1"/>
    <property type="match status" value="1"/>
</dbReference>
<keyword evidence="3 9" id="KW-0418">Kinase</keyword>
<dbReference type="Proteomes" id="UP000613768">
    <property type="component" value="Unassembled WGS sequence"/>
</dbReference>
<keyword evidence="7" id="KW-0812">Transmembrane</keyword>
<dbReference type="Gene3D" id="3.30.200.20">
    <property type="entry name" value="Phosphorylase Kinase, domain 1"/>
    <property type="match status" value="1"/>
</dbReference>
<dbReference type="GO" id="GO:0005524">
    <property type="term" value="F:ATP binding"/>
    <property type="evidence" value="ECO:0007669"/>
    <property type="project" value="UniProtKB-KW"/>
</dbReference>
<dbReference type="EMBL" id="JACYTR010000061">
    <property type="protein sequence ID" value="MBD8527715.1"/>
    <property type="molecule type" value="Genomic_DNA"/>
</dbReference>
<dbReference type="CDD" id="cd14014">
    <property type="entry name" value="STKc_PknB_like"/>
    <property type="match status" value="1"/>
</dbReference>
<gene>
    <name evidence="9" type="ORF">IFO71_18365</name>
</gene>
<keyword evidence="5" id="KW-0175">Coiled coil</keyword>
<dbReference type="PANTHER" id="PTHR43289">
    <property type="entry name" value="MITOGEN-ACTIVATED PROTEIN KINASE KINASE KINASE 20-RELATED"/>
    <property type="match status" value="1"/>
</dbReference>
<feature type="region of interest" description="Disordered" evidence="6">
    <location>
        <begin position="1"/>
        <end position="22"/>
    </location>
</feature>
<evidence type="ECO:0000256" key="7">
    <source>
        <dbReference type="SAM" id="Phobius"/>
    </source>
</evidence>
<keyword evidence="7" id="KW-0472">Membrane</keyword>
<dbReference type="PROSITE" id="PS00108">
    <property type="entry name" value="PROTEIN_KINASE_ST"/>
    <property type="match status" value="1"/>
</dbReference>
<keyword evidence="10" id="KW-1185">Reference proteome</keyword>
<dbReference type="Pfam" id="PF00069">
    <property type="entry name" value="Pkinase"/>
    <property type="match status" value="1"/>
</dbReference>
<dbReference type="PANTHER" id="PTHR43289:SF6">
    <property type="entry name" value="SERINE_THREONINE-PROTEIN KINASE NEKL-3"/>
    <property type="match status" value="1"/>
</dbReference>
<name>A0AAW3ZNK0_9GAMM</name>
<feature type="coiled-coil region" evidence="5">
    <location>
        <begin position="414"/>
        <end position="441"/>
    </location>
</feature>
<dbReference type="Gene3D" id="3.30.450.20">
    <property type="entry name" value="PAS domain"/>
    <property type="match status" value="2"/>
</dbReference>
<comment type="caution">
    <text evidence="9">The sequence shown here is derived from an EMBL/GenBank/DDBJ whole genome shotgun (WGS) entry which is preliminary data.</text>
</comment>
<dbReference type="RefSeq" id="WP_192031137.1">
    <property type="nucleotide sequence ID" value="NZ_JACYTR010000061.1"/>
</dbReference>
<dbReference type="AlphaFoldDB" id="A0AAW3ZNK0"/>
<evidence type="ECO:0000313" key="10">
    <source>
        <dbReference type="Proteomes" id="UP000613768"/>
    </source>
</evidence>